<dbReference type="OrthoDB" id="2398646at2759"/>
<proteinExistence type="predicted"/>
<organism evidence="2 3">
    <name type="scientific">Lobosporangium transversale</name>
    <dbReference type="NCBI Taxonomy" id="64571"/>
    <lineage>
        <taxon>Eukaryota</taxon>
        <taxon>Fungi</taxon>
        <taxon>Fungi incertae sedis</taxon>
        <taxon>Mucoromycota</taxon>
        <taxon>Mortierellomycotina</taxon>
        <taxon>Mortierellomycetes</taxon>
        <taxon>Mortierellales</taxon>
        <taxon>Mortierellaceae</taxon>
        <taxon>Lobosporangium</taxon>
    </lineage>
</organism>
<dbReference type="SUPFAM" id="SSF52047">
    <property type="entry name" value="RNI-like"/>
    <property type="match status" value="1"/>
</dbReference>
<dbReference type="PANTHER" id="PTHR38926:SF5">
    <property type="entry name" value="F-BOX AND LEUCINE-RICH REPEAT PROTEIN 6"/>
    <property type="match status" value="1"/>
</dbReference>
<dbReference type="PANTHER" id="PTHR38926">
    <property type="entry name" value="F-BOX DOMAIN CONTAINING PROTEIN, EXPRESSED"/>
    <property type="match status" value="1"/>
</dbReference>
<dbReference type="InParanoid" id="A0A1Y2H040"/>
<dbReference type="InterPro" id="IPR001810">
    <property type="entry name" value="F-box_dom"/>
</dbReference>
<feature type="domain" description="F-box" evidence="1">
    <location>
        <begin position="24"/>
        <end position="61"/>
    </location>
</feature>
<keyword evidence="3" id="KW-1185">Reference proteome</keyword>
<dbReference type="GeneID" id="33571677"/>
<feature type="non-terminal residue" evidence="2">
    <location>
        <position position="712"/>
    </location>
</feature>
<protein>
    <recommendedName>
        <fullName evidence="1">F-box domain-containing protein</fullName>
    </recommendedName>
</protein>
<dbReference type="SUPFAM" id="SSF81383">
    <property type="entry name" value="F-box domain"/>
    <property type="match status" value="1"/>
</dbReference>
<dbReference type="InterPro" id="IPR032675">
    <property type="entry name" value="LRR_dom_sf"/>
</dbReference>
<dbReference type="Gene3D" id="1.20.1280.50">
    <property type="match status" value="1"/>
</dbReference>
<evidence type="ECO:0000313" key="3">
    <source>
        <dbReference type="Proteomes" id="UP000193648"/>
    </source>
</evidence>
<dbReference type="EMBL" id="MCFF01000007">
    <property type="protein sequence ID" value="ORZ26432.1"/>
    <property type="molecule type" value="Genomic_DNA"/>
</dbReference>
<dbReference type="PROSITE" id="PS50181">
    <property type="entry name" value="FBOX"/>
    <property type="match status" value="1"/>
</dbReference>
<gene>
    <name evidence="2" type="ORF">BCR41DRAFT_419950</name>
</gene>
<accession>A0A1Y2H040</accession>
<dbReference type="Gene3D" id="3.80.10.10">
    <property type="entry name" value="Ribonuclease Inhibitor"/>
    <property type="match status" value="1"/>
</dbReference>
<evidence type="ECO:0000313" key="2">
    <source>
        <dbReference type="EMBL" id="ORZ26432.1"/>
    </source>
</evidence>
<sequence>MTNNICITMFTRRAAKPKEPITNKYTIAALPPEIIEYILLHVGKATLSLTVPLVCRQWHAIAIPLLRRSVRITVIQLDHDLTRQDKSKKSKHTTDLTKCSLALKSRLIHFLESTHSLIYEAGLYPNSDVRQLSDEKEKIVWSVLESALSSLSNTTPENIRIRQLVLSVEFDSSIWSRFQPLLTFVGHGLTSIRLDQIPDGTILPIDTIIELCPHLRNLHVASRALSTSNKISRLGETSTNCNKQWELRSISFDHLALPQTALEALVQKCHNLTELRIIRCQPLFPKRIHYDCPGNFLFIRERREQFFTSLALYCPKLTSLHVSVAAEEIYDRFEEVVPISQFPSIEHWGVVTLSMFRTPSLSASTLLDRHRVENRLTSLEIVLSMSNGLLITGLNTGEWIHQLLCESPLLEHLRAPDVNIPLHLLYVTKALCVKPCRSSDYGDGTFIPPVPRQIWACRRLKTLHIKVKESFNYGTKDLEEQVRVLYGYISRVCPDLEDLSIRRSHMLSQYRYHVNMCLLSRLKHLRILQVMDFDYVREQDFDWIKQHYYYDTREQTKLKLEQGLQETKMPLLVQSLLKQWGTLSILNTSFNVAESASLAEQSLGVPIDNNDDTSVADNKHEREEHREMIDGVDMTHLGRLQDVINYFRDRRRARDISLWPELEILCVRLDIDYREQRSDFDSSIKQFKHIMKKLRPEIDIVIITKKKGDAIL</sequence>
<dbReference type="Proteomes" id="UP000193648">
    <property type="component" value="Unassembled WGS sequence"/>
</dbReference>
<dbReference type="RefSeq" id="XP_021884197.1">
    <property type="nucleotide sequence ID" value="XM_022029834.1"/>
</dbReference>
<name>A0A1Y2H040_9FUNG</name>
<reference evidence="2 3" key="1">
    <citation type="submission" date="2016-07" db="EMBL/GenBank/DDBJ databases">
        <title>Pervasive Adenine N6-methylation of Active Genes in Fungi.</title>
        <authorList>
            <consortium name="DOE Joint Genome Institute"/>
            <person name="Mondo S.J."/>
            <person name="Dannebaum R.O."/>
            <person name="Kuo R.C."/>
            <person name="Labutti K."/>
            <person name="Haridas S."/>
            <person name="Kuo A."/>
            <person name="Salamov A."/>
            <person name="Ahrendt S.R."/>
            <person name="Lipzen A."/>
            <person name="Sullivan W."/>
            <person name="Andreopoulos W.B."/>
            <person name="Clum A."/>
            <person name="Lindquist E."/>
            <person name="Daum C."/>
            <person name="Ramamoorthy G.K."/>
            <person name="Gryganskyi A."/>
            <person name="Culley D."/>
            <person name="Magnuson J.K."/>
            <person name="James T.Y."/>
            <person name="O'Malley M.A."/>
            <person name="Stajich J.E."/>
            <person name="Spatafora J.W."/>
            <person name="Visel A."/>
            <person name="Grigoriev I.V."/>
        </authorList>
    </citation>
    <scope>NUCLEOTIDE SEQUENCE [LARGE SCALE GENOMIC DNA]</scope>
    <source>
        <strain evidence="2 3">NRRL 3116</strain>
    </source>
</reference>
<dbReference type="AlphaFoldDB" id="A0A1Y2H040"/>
<evidence type="ECO:0000259" key="1">
    <source>
        <dbReference type="PROSITE" id="PS50181"/>
    </source>
</evidence>
<dbReference type="InterPro" id="IPR036047">
    <property type="entry name" value="F-box-like_dom_sf"/>
</dbReference>
<comment type="caution">
    <text evidence="2">The sequence shown here is derived from an EMBL/GenBank/DDBJ whole genome shotgun (WGS) entry which is preliminary data.</text>
</comment>